<evidence type="ECO:0000259" key="1">
    <source>
        <dbReference type="Pfam" id="PF01872"/>
    </source>
</evidence>
<gene>
    <name evidence="2" type="ORF">A4R43_34625</name>
</gene>
<dbReference type="KEGG" id="aab:A4R43_34625"/>
<keyword evidence="3" id="KW-1185">Reference proteome</keyword>
<dbReference type="OrthoDB" id="195113at2"/>
<dbReference type="InterPro" id="IPR002734">
    <property type="entry name" value="RibDG_C"/>
</dbReference>
<evidence type="ECO:0000313" key="3">
    <source>
        <dbReference type="Proteomes" id="UP000250434"/>
    </source>
</evidence>
<dbReference type="SUPFAM" id="SSF53597">
    <property type="entry name" value="Dihydrofolate reductase-like"/>
    <property type="match status" value="1"/>
</dbReference>
<dbReference type="Proteomes" id="UP000250434">
    <property type="component" value="Chromosome"/>
</dbReference>
<dbReference type="InterPro" id="IPR024072">
    <property type="entry name" value="DHFR-like_dom_sf"/>
</dbReference>
<dbReference type="EMBL" id="CP015163">
    <property type="protein sequence ID" value="AXB46950.1"/>
    <property type="molecule type" value="Genomic_DNA"/>
</dbReference>
<dbReference type="RefSeq" id="WP_113696008.1">
    <property type="nucleotide sequence ID" value="NZ_CP015163.1"/>
</dbReference>
<accession>A0A344LFX6</accession>
<dbReference type="PANTHER" id="PTHR38011:SF11">
    <property type="entry name" value="2,5-DIAMINO-6-RIBOSYLAMINO-4(3H)-PYRIMIDINONE 5'-PHOSPHATE REDUCTASE"/>
    <property type="match status" value="1"/>
</dbReference>
<name>A0A344LFX6_9PSEU</name>
<feature type="domain" description="Bacterial bifunctional deaminase-reductase C-terminal" evidence="1">
    <location>
        <begin position="102"/>
        <end position="187"/>
    </location>
</feature>
<organism evidence="2 3">
    <name type="scientific">Amycolatopsis albispora</name>
    <dbReference type="NCBI Taxonomy" id="1804986"/>
    <lineage>
        <taxon>Bacteria</taxon>
        <taxon>Bacillati</taxon>
        <taxon>Actinomycetota</taxon>
        <taxon>Actinomycetes</taxon>
        <taxon>Pseudonocardiales</taxon>
        <taxon>Pseudonocardiaceae</taxon>
        <taxon>Amycolatopsis</taxon>
    </lineage>
</organism>
<dbReference type="GO" id="GO:0008703">
    <property type="term" value="F:5-amino-6-(5-phosphoribosylamino)uracil reductase activity"/>
    <property type="evidence" value="ECO:0007669"/>
    <property type="project" value="InterPro"/>
</dbReference>
<dbReference type="Pfam" id="PF01872">
    <property type="entry name" value="RibD_C"/>
    <property type="match status" value="1"/>
</dbReference>
<dbReference type="InterPro" id="IPR050765">
    <property type="entry name" value="Riboflavin_Biosynth_HTPR"/>
</dbReference>
<protein>
    <submittedName>
        <fullName evidence="2">Deaminase</fullName>
    </submittedName>
</protein>
<dbReference type="AlphaFoldDB" id="A0A344LFX6"/>
<sequence>MRKLTYLVATSLDGYIAKAEGGDPTSVPGFFINEGDHNDALLRDYPEMIPTVARPMFGLGDTPNKEFDTVIEGRKSYENGLAVGLDDAYEHLRHLVFSRTMTEARGKVELVTTDPVEKVRELKREAGKKIWLVGGATLANAVRDEIDEIVVKMHPVVAGAGMPMFNGEFRPERYHLSKHAAYESGVLVLTYTRIES</sequence>
<reference evidence="2 3" key="1">
    <citation type="submission" date="2016-04" db="EMBL/GenBank/DDBJ databases">
        <title>Complete genome sequence and analysis of deep-sea sediment isolate, Amycolatopsis sp. WP1.</title>
        <authorList>
            <person name="Wang H."/>
            <person name="Chen S."/>
            <person name="Wu Q."/>
        </authorList>
    </citation>
    <scope>NUCLEOTIDE SEQUENCE [LARGE SCALE GENOMIC DNA]</scope>
    <source>
        <strain evidence="2 3">WP1</strain>
    </source>
</reference>
<evidence type="ECO:0000313" key="2">
    <source>
        <dbReference type="EMBL" id="AXB46950.1"/>
    </source>
</evidence>
<dbReference type="Gene3D" id="3.40.430.10">
    <property type="entry name" value="Dihydrofolate Reductase, subunit A"/>
    <property type="match status" value="1"/>
</dbReference>
<proteinExistence type="predicted"/>
<dbReference type="GO" id="GO:0009231">
    <property type="term" value="P:riboflavin biosynthetic process"/>
    <property type="evidence" value="ECO:0007669"/>
    <property type="project" value="InterPro"/>
</dbReference>
<dbReference type="PANTHER" id="PTHR38011">
    <property type="entry name" value="DIHYDROFOLATE REDUCTASE FAMILY PROTEIN (AFU_ORTHOLOGUE AFUA_8G06820)"/>
    <property type="match status" value="1"/>
</dbReference>